<dbReference type="InterPro" id="IPR041685">
    <property type="entry name" value="AAA_GajA/Old/RecF-like"/>
</dbReference>
<sequence length="740" mass="83517">MTRFLSFELSPDDAQKSDLTAYKLGKTALLPHYFGGIAPVNIFLGENNSGKSRFMRSIMRCNPTRLFDFTNQIELLPLVVQGAHNAIQISGPNRIYAIDATVQSSARETLDLLDLFLTSSDNLHRSIRVILDPLDTIKELSELLDKLVDSIAKTEYLLKFITSGAVNQVLENLDKYLNDIKKAANIYEALGTVKFKKWSLGLNSAHNGFAVFASSHASIGFKADNQSSLFNTKQYREGLSQEVTAILRCVIDVCQPVIDTLKLLSEEQPKTPTRTYLPTLRTARTLIDDKEHRLNALNDVMKHTTIRDYKLNEFKLDINTGFDLYNAVDKKYKALKDERKELQLFASFLSGAFFNGEPVEIVPRRIDDPRGGNIVVTVGSTEHDLHDLGDGIQALILLLYPLFIANEGDWFFIEEPEIHLHPGFQRLFIKTVATHEVIKGKDLTIFLTTHSNHILDFALDEAKRINLFTFRKTIEKAGNPTYQIQLTQPQDLSSLNVLGVQNTSVFLSNCTIWVEGITDRFYLRAYLKVYLEYRESQKEQAVSLLEGMHYSFLEYAGSNVTHYEFNTHPSDSDVNDGGTITTQILQRIRSLSISNRIMLIADRDAGAKKEERQAGLTAQQHDGFEFVVLNVREIENLLTPTVIVEALQKVYKTKKFDISLLVQEDYIAGYLAKYLNESLTNLPMSFVGQSGTVHSGKKRQFAEAAVEAIISWDMLSPEAQVLTKRVFDFIVGHNPHLGSN</sequence>
<protein>
    <recommendedName>
        <fullName evidence="1">Endonuclease GajA/Old nuclease/RecF-like AAA domain-containing protein</fullName>
    </recommendedName>
</protein>
<feature type="domain" description="Endonuclease GajA/Old nuclease/RecF-like AAA" evidence="1">
    <location>
        <begin position="40"/>
        <end position="454"/>
    </location>
</feature>
<dbReference type="Proteomes" id="UP000317646">
    <property type="component" value="Unassembled WGS sequence"/>
</dbReference>
<comment type="caution">
    <text evidence="2">The sequence shown here is derived from an EMBL/GenBank/DDBJ whole genome shotgun (WGS) entry which is preliminary data.</text>
</comment>
<dbReference type="RefSeq" id="WP_140469456.1">
    <property type="nucleotide sequence ID" value="NZ_RCYZ01000013.1"/>
</dbReference>
<gene>
    <name evidence="2" type="ORF">EAH73_21210</name>
</gene>
<dbReference type="Gene3D" id="3.40.50.300">
    <property type="entry name" value="P-loop containing nucleotide triphosphate hydrolases"/>
    <property type="match status" value="1"/>
</dbReference>
<evidence type="ECO:0000259" key="1">
    <source>
        <dbReference type="Pfam" id="PF13175"/>
    </source>
</evidence>
<organism evidence="2 3">
    <name type="scientific">Hymenobacter nivis</name>
    <dbReference type="NCBI Taxonomy" id="1850093"/>
    <lineage>
        <taxon>Bacteria</taxon>
        <taxon>Pseudomonadati</taxon>
        <taxon>Bacteroidota</taxon>
        <taxon>Cytophagia</taxon>
        <taxon>Cytophagales</taxon>
        <taxon>Hymenobacteraceae</taxon>
        <taxon>Hymenobacter</taxon>
    </lineage>
</organism>
<accession>A0A502GB28</accession>
<dbReference type="PANTHER" id="PTHR43581:SF2">
    <property type="entry name" value="EXCINUCLEASE ATPASE SUBUNIT"/>
    <property type="match status" value="1"/>
</dbReference>
<evidence type="ECO:0000313" key="3">
    <source>
        <dbReference type="Proteomes" id="UP000317646"/>
    </source>
</evidence>
<keyword evidence="3" id="KW-1185">Reference proteome</keyword>
<dbReference type="Pfam" id="PF13175">
    <property type="entry name" value="AAA_15"/>
    <property type="match status" value="1"/>
</dbReference>
<dbReference type="OrthoDB" id="9792800at2"/>
<reference evidence="2 3" key="1">
    <citation type="journal article" date="2019" name="Environ. Microbiol.">
        <title>Species interactions and distinct microbial communities in high Arctic permafrost affected cryosols are associated with the CH4 and CO2 gas fluxes.</title>
        <authorList>
            <person name="Altshuler I."/>
            <person name="Hamel J."/>
            <person name="Turney S."/>
            <person name="Magnuson E."/>
            <person name="Levesque R."/>
            <person name="Greer C."/>
            <person name="Whyte L.G."/>
        </authorList>
    </citation>
    <scope>NUCLEOTIDE SEQUENCE [LARGE SCALE GENOMIC DNA]</scope>
    <source>
        <strain evidence="2 3">S9.2P</strain>
    </source>
</reference>
<dbReference type="InterPro" id="IPR027417">
    <property type="entry name" value="P-loop_NTPase"/>
</dbReference>
<dbReference type="SUPFAM" id="SSF52540">
    <property type="entry name" value="P-loop containing nucleoside triphosphate hydrolases"/>
    <property type="match status" value="1"/>
</dbReference>
<evidence type="ECO:0000313" key="2">
    <source>
        <dbReference type="EMBL" id="TPG59437.1"/>
    </source>
</evidence>
<name>A0A502GB28_9BACT</name>
<dbReference type="EMBL" id="RCYZ01000013">
    <property type="protein sequence ID" value="TPG59437.1"/>
    <property type="molecule type" value="Genomic_DNA"/>
</dbReference>
<proteinExistence type="predicted"/>
<dbReference type="InterPro" id="IPR051396">
    <property type="entry name" value="Bact_Antivir_Def_Nuclease"/>
</dbReference>
<dbReference type="AlphaFoldDB" id="A0A502GB28"/>
<dbReference type="PANTHER" id="PTHR43581">
    <property type="entry name" value="ATP/GTP PHOSPHATASE"/>
    <property type="match status" value="1"/>
</dbReference>